<feature type="signal peptide" evidence="1">
    <location>
        <begin position="1"/>
        <end position="24"/>
    </location>
</feature>
<evidence type="ECO:0000313" key="2">
    <source>
        <dbReference type="EMBL" id="GAA4035743.1"/>
    </source>
</evidence>
<name>A0ABP7U428_9SPHN</name>
<keyword evidence="3" id="KW-1185">Reference proteome</keyword>
<evidence type="ECO:0008006" key="4">
    <source>
        <dbReference type="Google" id="ProtNLM"/>
    </source>
</evidence>
<feature type="chain" id="PRO_5045510007" description="Lipoprotein" evidence="1">
    <location>
        <begin position="25"/>
        <end position="138"/>
    </location>
</feature>
<accession>A0ABP7U428</accession>
<evidence type="ECO:0000313" key="3">
    <source>
        <dbReference type="Proteomes" id="UP001424459"/>
    </source>
</evidence>
<comment type="caution">
    <text evidence="2">The sequence shown here is derived from an EMBL/GenBank/DDBJ whole genome shotgun (WGS) entry which is preliminary data.</text>
</comment>
<gene>
    <name evidence="2" type="ORF">GCM10022281_15210</name>
</gene>
<sequence>MGLIQRKRASARASFLIASALFLASCELGARQLCCGYETREDWSSDVSIVDGESRIVFQHVSAIAEQADAYVVEIRETDPHASGLTYKDCRYARIEKRTGARSLILNAQYRVALDERLTSGNAQFVLRTQNSCLVDMS</sequence>
<keyword evidence="1" id="KW-0732">Signal</keyword>
<proteinExistence type="predicted"/>
<dbReference type="PROSITE" id="PS51257">
    <property type="entry name" value="PROKAR_LIPOPROTEIN"/>
    <property type="match status" value="1"/>
</dbReference>
<protein>
    <recommendedName>
        <fullName evidence="4">Lipoprotein</fullName>
    </recommendedName>
</protein>
<reference evidence="3" key="1">
    <citation type="journal article" date="2019" name="Int. J. Syst. Evol. Microbiol.">
        <title>The Global Catalogue of Microorganisms (GCM) 10K type strain sequencing project: providing services to taxonomists for standard genome sequencing and annotation.</title>
        <authorList>
            <consortium name="The Broad Institute Genomics Platform"/>
            <consortium name="The Broad Institute Genome Sequencing Center for Infectious Disease"/>
            <person name="Wu L."/>
            <person name="Ma J."/>
        </authorList>
    </citation>
    <scope>NUCLEOTIDE SEQUENCE [LARGE SCALE GENOMIC DNA]</scope>
    <source>
        <strain evidence="3">JCM 17564</strain>
    </source>
</reference>
<dbReference type="Proteomes" id="UP001424459">
    <property type="component" value="Unassembled WGS sequence"/>
</dbReference>
<dbReference type="EMBL" id="BAABBR010000001">
    <property type="protein sequence ID" value="GAA4035743.1"/>
    <property type="molecule type" value="Genomic_DNA"/>
</dbReference>
<organism evidence="2 3">
    <name type="scientific">Sphingomonas rosea</name>
    <dbReference type="NCBI Taxonomy" id="335605"/>
    <lineage>
        <taxon>Bacteria</taxon>
        <taxon>Pseudomonadati</taxon>
        <taxon>Pseudomonadota</taxon>
        <taxon>Alphaproteobacteria</taxon>
        <taxon>Sphingomonadales</taxon>
        <taxon>Sphingomonadaceae</taxon>
        <taxon>Sphingomonas</taxon>
    </lineage>
</organism>
<evidence type="ECO:0000256" key="1">
    <source>
        <dbReference type="SAM" id="SignalP"/>
    </source>
</evidence>